<feature type="transmembrane region" description="Helical" evidence="6">
    <location>
        <begin position="102"/>
        <end position="124"/>
    </location>
</feature>
<evidence type="ECO:0000256" key="2">
    <source>
        <dbReference type="ARBA" id="ARBA00009142"/>
    </source>
</evidence>
<dbReference type="PANTHER" id="PTHR43701:SF2">
    <property type="entry name" value="MEMBRANE TRANSPORTER PROTEIN YJNA-RELATED"/>
    <property type="match status" value="1"/>
</dbReference>
<comment type="caution">
    <text evidence="7">The sequence shown here is derived from an EMBL/GenBank/DDBJ whole genome shotgun (WGS) entry which is preliminary data.</text>
</comment>
<evidence type="ECO:0000256" key="3">
    <source>
        <dbReference type="ARBA" id="ARBA00022692"/>
    </source>
</evidence>
<keyword evidence="4 6" id="KW-1133">Transmembrane helix</keyword>
<feature type="transmembrane region" description="Helical" evidence="6">
    <location>
        <begin position="6"/>
        <end position="35"/>
    </location>
</feature>
<name>A0ABT2J227_9PSEU</name>
<keyword evidence="6" id="KW-1003">Cell membrane</keyword>
<keyword evidence="5 6" id="KW-0472">Membrane</keyword>
<dbReference type="InterPro" id="IPR002781">
    <property type="entry name" value="TM_pro_TauE-like"/>
</dbReference>
<proteinExistence type="inferred from homology"/>
<dbReference type="EMBL" id="JAFFZE010000004">
    <property type="protein sequence ID" value="MCT2581821.1"/>
    <property type="molecule type" value="Genomic_DNA"/>
</dbReference>
<evidence type="ECO:0000313" key="7">
    <source>
        <dbReference type="EMBL" id="MCT2581821.1"/>
    </source>
</evidence>
<dbReference type="RefSeq" id="WP_260189181.1">
    <property type="nucleotide sequence ID" value="NZ_JAFFZE010000004.1"/>
</dbReference>
<comment type="similarity">
    <text evidence="2 6">Belongs to the 4-toluene sulfonate uptake permease (TSUP) (TC 2.A.102) family.</text>
</comment>
<reference evidence="7 8" key="1">
    <citation type="submission" date="2021-02" db="EMBL/GenBank/DDBJ databases">
        <title>Actinophytocola xerophila sp. nov., isolated from soil of cotton cropping field.</title>
        <authorList>
            <person name="Huang R."/>
            <person name="Chen X."/>
            <person name="Ge X."/>
            <person name="Liu W."/>
        </authorList>
    </citation>
    <scope>NUCLEOTIDE SEQUENCE [LARGE SCALE GENOMIC DNA]</scope>
    <source>
        <strain evidence="7 8">S1-96</strain>
    </source>
</reference>
<evidence type="ECO:0000313" key="8">
    <source>
        <dbReference type="Proteomes" id="UP001156441"/>
    </source>
</evidence>
<accession>A0ABT2J227</accession>
<feature type="transmembrane region" description="Helical" evidence="6">
    <location>
        <begin position="207"/>
        <end position="225"/>
    </location>
</feature>
<evidence type="ECO:0000256" key="6">
    <source>
        <dbReference type="RuleBase" id="RU363041"/>
    </source>
</evidence>
<feature type="transmembrane region" description="Helical" evidence="6">
    <location>
        <begin position="234"/>
        <end position="252"/>
    </location>
</feature>
<keyword evidence="3 6" id="KW-0812">Transmembrane</keyword>
<comment type="subcellular location">
    <subcellularLocation>
        <location evidence="6">Cell membrane</location>
        <topology evidence="6">Multi-pass membrane protein</topology>
    </subcellularLocation>
    <subcellularLocation>
        <location evidence="1">Membrane</location>
        <topology evidence="1">Multi-pass membrane protein</topology>
    </subcellularLocation>
</comment>
<feature type="transmembrane region" description="Helical" evidence="6">
    <location>
        <begin position="258"/>
        <end position="275"/>
    </location>
</feature>
<protein>
    <recommendedName>
        <fullName evidence="6">Probable membrane transporter protein</fullName>
    </recommendedName>
</protein>
<evidence type="ECO:0000256" key="5">
    <source>
        <dbReference type="ARBA" id="ARBA00023136"/>
    </source>
</evidence>
<keyword evidence="8" id="KW-1185">Reference proteome</keyword>
<gene>
    <name evidence="7" type="ORF">JT362_01645</name>
</gene>
<sequence length="300" mass="30791">MDWHLVLAGVLVGFVVGLTGMGGGALMTPILVLFFKVDPLTAVSSDLLASVAMKPVGAAVHQRRGTVDMRLVRLLCYGSVPAAFCSVLLLRVLTDPASLQSVIRAGLAVALLLAVSTVVVRAIIERVRVREPAAVTVRPVPTVLVGVVGGLVVGVTSVGSGSLIIVALMLLYPGLTMARLVGTDLMQAIPLVGAAALGHLLFGDVEFHLTGALLLGALPAVYLGARLSSRAPAGLIRSALLIVLAASALKLLGASDAVVLWVGGAMVAVALLLLVRSRRKSAKEPVDRAVGSPGPPRQDQ</sequence>
<feature type="transmembrane region" description="Helical" evidence="6">
    <location>
        <begin position="144"/>
        <end position="172"/>
    </location>
</feature>
<evidence type="ECO:0000256" key="4">
    <source>
        <dbReference type="ARBA" id="ARBA00022989"/>
    </source>
</evidence>
<evidence type="ECO:0000256" key="1">
    <source>
        <dbReference type="ARBA" id="ARBA00004141"/>
    </source>
</evidence>
<dbReference type="Proteomes" id="UP001156441">
    <property type="component" value="Unassembled WGS sequence"/>
</dbReference>
<organism evidence="7 8">
    <name type="scientific">Actinophytocola gossypii</name>
    <dbReference type="NCBI Taxonomy" id="2812003"/>
    <lineage>
        <taxon>Bacteria</taxon>
        <taxon>Bacillati</taxon>
        <taxon>Actinomycetota</taxon>
        <taxon>Actinomycetes</taxon>
        <taxon>Pseudonocardiales</taxon>
        <taxon>Pseudonocardiaceae</taxon>
    </lineage>
</organism>
<feature type="transmembrane region" description="Helical" evidence="6">
    <location>
        <begin position="71"/>
        <end position="90"/>
    </location>
</feature>
<dbReference type="PANTHER" id="PTHR43701">
    <property type="entry name" value="MEMBRANE TRANSPORTER PROTEIN MJ0441-RELATED"/>
    <property type="match status" value="1"/>
</dbReference>
<dbReference type="Pfam" id="PF01925">
    <property type="entry name" value="TauE"/>
    <property type="match status" value="1"/>
</dbReference>
<dbReference type="InterPro" id="IPR051598">
    <property type="entry name" value="TSUP/Inactive_protease-like"/>
</dbReference>